<evidence type="ECO:0000313" key="2">
    <source>
        <dbReference type="Proteomes" id="UP000269271"/>
    </source>
</evidence>
<evidence type="ECO:0000313" key="1">
    <source>
        <dbReference type="EMBL" id="RQT26049.1"/>
    </source>
</evidence>
<reference evidence="1 2" key="1">
    <citation type="submission" date="2018-08" db="EMBL/GenBank/DDBJ databases">
        <title>Comparative analysis of Burkholderia isolates from Puerto Rico.</title>
        <authorList>
            <person name="Hall C."/>
            <person name="Sahl J."/>
            <person name="Wagner D."/>
        </authorList>
    </citation>
    <scope>NUCLEOTIDE SEQUENCE [LARGE SCALE GENOMIC DNA]</scope>
    <source>
        <strain evidence="1 2">Bp9001</strain>
    </source>
</reference>
<dbReference type="Proteomes" id="UP000269271">
    <property type="component" value="Unassembled WGS sequence"/>
</dbReference>
<sequence length="254" mass="26627">MKNHIIDTLGLNVARHTTGFNMGLTGLAASVVYGAAPTAPSTLSQYAREGISAQAGYLTALAAVIDLALRDVVTAAAEHAGTAPDIDEIIGSEFVCQERAELLGGLSALAHKNAATAARRVRDFVTRVDLAVMAGTNTMSGALVAARIVEGQAPVSFRVLDTLGRKWKTTEYAAALVKGTMQSIYANTFAVMAAEAGVDLVEVIYPDEAHDNHGLLVSLSGAKGRLAFMSVRDEIFHPNSEAQLRPYGGDDVSA</sequence>
<gene>
    <name evidence="1" type="ORF">DF037_20380</name>
</gene>
<dbReference type="AlphaFoldDB" id="A0A3N8S2B1"/>
<protein>
    <submittedName>
        <fullName evidence="1">Uncharacterized protein</fullName>
    </submittedName>
</protein>
<dbReference type="RefSeq" id="WP_124618516.1">
    <property type="nucleotide sequence ID" value="NZ_QTQX01000013.1"/>
</dbReference>
<accession>A0A3N8S2B1</accession>
<comment type="caution">
    <text evidence="1">The sequence shown here is derived from an EMBL/GenBank/DDBJ whole genome shotgun (WGS) entry which is preliminary data.</text>
</comment>
<organism evidence="1 2">
    <name type="scientific">Burkholderia contaminans</name>
    <dbReference type="NCBI Taxonomy" id="488447"/>
    <lineage>
        <taxon>Bacteria</taxon>
        <taxon>Pseudomonadati</taxon>
        <taxon>Pseudomonadota</taxon>
        <taxon>Betaproteobacteria</taxon>
        <taxon>Burkholderiales</taxon>
        <taxon>Burkholderiaceae</taxon>
        <taxon>Burkholderia</taxon>
        <taxon>Burkholderia cepacia complex</taxon>
    </lineage>
</organism>
<proteinExistence type="predicted"/>
<dbReference type="EMBL" id="QTQX01000013">
    <property type="protein sequence ID" value="RQT26049.1"/>
    <property type="molecule type" value="Genomic_DNA"/>
</dbReference>
<name>A0A3N8S2B1_9BURK</name>